<evidence type="ECO:0000313" key="3">
    <source>
        <dbReference type="Proteomes" id="UP001153328"/>
    </source>
</evidence>
<feature type="compositionally biased region" description="Basic residues" evidence="1">
    <location>
        <begin position="97"/>
        <end position="133"/>
    </location>
</feature>
<dbReference type="Proteomes" id="UP001153328">
    <property type="component" value="Unassembled WGS sequence"/>
</dbReference>
<feature type="compositionally biased region" description="Basic and acidic residues" evidence="1">
    <location>
        <begin position="24"/>
        <end position="34"/>
    </location>
</feature>
<evidence type="ECO:0000313" key="2">
    <source>
        <dbReference type="EMBL" id="CAG7644190.1"/>
    </source>
</evidence>
<feature type="region of interest" description="Disordered" evidence="1">
    <location>
        <begin position="21"/>
        <end position="178"/>
    </location>
</feature>
<protein>
    <submittedName>
        <fullName evidence="2">Uncharacterized protein</fullName>
    </submittedName>
</protein>
<evidence type="ECO:0000256" key="1">
    <source>
        <dbReference type="SAM" id="MobiDB-lite"/>
    </source>
</evidence>
<reference evidence="2" key="1">
    <citation type="submission" date="2021-06" db="EMBL/GenBank/DDBJ databases">
        <authorList>
            <person name="Arsene-Ploetze F."/>
        </authorList>
    </citation>
    <scope>NUCLEOTIDE SEQUENCE</scope>
    <source>
        <strain evidence="2">SBRY1</strain>
    </source>
</reference>
<sequence length="178" mass="19767">MNSTTRIVDGRAVPYPLTALRSPKALEGDTRDSVHALSPGPGPGSRLNRDRAAPGALVRPARPDHQRQTRPRHRARPAPYVAGGRRDLLRRGAAGLRTRHERGTARRRRPRPVRPHADRRRAAPAHRAPRRGQHPGPAARSSGRPRRRARPRTVPGQATRRHVGLRPLDPGGRQRRLG</sequence>
<gene>
    <name evidence="2" type="ORF">SBRY_30995</name>
</gene>
<dbReference type="AlphaFoldDB" id="A0A9W4MHL6"/>
<proteinExistence type="predicted"/>
<keyword evidence="3" id="KW-1185">Reference proteome</keyword>
<organism evidence="2 3">
    <name type="scientific">Actinacidiphila bryophytorum</name>
    <dbReference type="NCBI Taxonomy" id="1436133"/>
    <lineage>
        <taxon>Bacteria</taxon>
        <taxon>Bacillati</taxon>
        <taxon>Actinomycetota</taxon>
        <taxon>Actinomycetes</taxon>
        <taxon>Kitasatosporales</taxon>
        <taxon>Streptomycetaceae</taxon>
        <taxon>Actinacidiphila</taxon>
    </lineage>
</organism>
<comment type="caution">
    <text evidence="2">The sequence shown here is derived from an EMBL/GenBank/DDBJ whole genome shotgun (WGS) entry which is preliminary data.</text>
</comment>
<name>A0A9W4MHL6_9ACTN</name>
<dbReference type="EMBL" id="CAJVAX010000017">
    <property type="protein sequence ID" value="CAG7644190.1"/>
    <property type="molecule type" value="Genomic_DNA"/>
</dbReference>
<accession>A0A9W4MHL6</accession>